<keyword evidence="2" id="KW-1185">Reference proteome</keyword>
<organism evidence="1 2">
    <name type="scientific">Prorocentrum cordatum</name>
    <dbReference type="NCBI Taxonomy" id="2364126"/>
    <lineage>
        <taxon>Eukaryota</taxon>
        <taxon>Sar</taxon>
        <taxon>Alveolata</taxon>
        <taxon>Dinophyceae</taxon>
        <taxon>Prorocentrales</taxon>
        <taxon>Prorocentraceae</taxon>
        <taxon>Prorocentrum</taxon>
    </lineage>
</organism>
<reference evidence="1" key="1">
    <citation type="submission" date="2023-10" db="EMBL/GenBank/DDBJ databases">
        <authorList>
            <person name="Chen Y."/>
            <person name="Shah S."/>
            <person name="Dougan E. K."/>
            <person name="Thang M."/>
            <person name="Chan C."/>
        </authorList>
    </citation>
    <scope>NUCLEOTIDE SEQUENCE [LARGE SCALE GENOMIC DNA]</scope>
</reference>
<dbReference type="Proteomes" id="UP001189429">
    <property type="component" value="Unassembled WGS sequence"/>
</dbReference>
<proteinExistence type="predicted"/>
<name>A0ABN9QMC2_9DINO</name>
<feature type="non-terminal residue" evidence="1">
    <location>
        <position position="266"/>
    </location>
</feature>
<gene>
    <name evidence="1" type="ORF">PCOR1329_LOCUS12436</name>
</gene>
<evidence type="ECO:0000313" key="1">
    <source>
        <dbReference type="EMBL" id="CAK0806077.1"/>
    </source>
</evidence>
<dbReference type="EMBL" id="CAUYUJ010003626">
    <property type="protein sequence ID" value="CAK0806077.1"/>
    <property type="molecule type" value="Genomic_DNA"/>
</dbReference>
<accession>A0ABN9QMC2</accession>
<evidence type="ECO:0000313" key="2">
    <source>
        <dbReference type="Proteomes" id="UP001189429"/>
    </source>
</evidence>
<protein>
    <submittedName>
        <fullName evidence="1">Uncharacterized protein</fullName>
    </submittedName>
</protein>
<comment type="caution">
    <text evidence="1">The sequence shown here is derived from an EMBL/GenBank/DDBJ whole genome shotgun (WGS) entry which is preliminary data.</text>
</comment>
<sequence>MLASSNKCGQTALALACQRRLDELDKGPPPEPPLESRLSKARWALTHQDAKLKKAMDKYHKWQQDLEQHWAHVEERKSQLDALQAEYDKLAASVRPTATAPDPKPTLSLSALLEDKLDGFIIDVGDVFAMGGEEGAVLGFKNTFMTSSFRHLALNQAQQVGMRDLSSTKGNIDFFDFVPVVWHIQGVSLCLVSAYLTSSIGLKGVNLQKLAILGSFITSLDIPWAIFADWNVPPSTLMQSGWPTMLGGVPVIPTDVDYTCTIGSGA</sequence>